<dbReference type="AlphaFoldDB" id="A0A8H6JBA7"/>
<evidence type="ECO:0000256" key="1">
    <source>
        <dbReference type="SAM" id="MobiDB-lite"/>
    </source>
</evidence>
<feature type="compositionally biased region" description="Acidic residues" evidence="1">
    <location>
        <begin position="214"/>
        <end position="226"/>
    </location>
</feature>
<gene>
    <name evidence="2" type="ORF">CSOJ01_06929</name>
</gene>
<dbReference type="Proteomes" id="UP000652219">
    <property type="component" value="Unassembled WGS sequence"/>
</dbReference>
<comment type="caution">
    <text evidence="2">The sequence shown here is derived from an EMBL/GenBank/DDBJ whole genome shotgun (WGS) entry which is preliminary data.</text>
</comment>
<sequence>MLMAKNKVHREPSHEPQTLRVALVSLLHLSSEKMETAVTLDMGCPIRLPYEVFLIIIDAFIVEAESEALFIGSYHRERFKQLCPVLHVNQDTRRMVLRTFQPIKFRQPGSYKVRQQGSASDSTLRTPRRPEVFWALFSLDRFTAGSVEALLDLDTVMETSSAKFIEFLDDMTSCIFDEDEGMGPAVDNIFSLPNLREINFSLGFHDSKCRKPEPDEEPKEEPDEESFPMAMDGEMFDLLSISLWREPWIYGHVVKSFLCRATAKAVAVFGWRSHDESHHDKVIEISCPSESEDMSCPLRGRRDEDTDETATSSAAINISI</sequence>
<protein>
    <submittedName>
        <fullName evidence="2">Uncharacterized protein</fullName>
    </submittedName>
</protein>
<feature type="compositionally biased region" description="Polar residues" evidence="1">
    <location>
        <begin position="309"/>
        <end position="320"/>
    </location>
</feature>
<dbReference type="EMBL" id="WIGN01000101">
    <property type="protein sequence ID" value="KAF6809451.1"/>
    <property type="molecule type" value="Genomic_DNA"/>
</dbReference>
<keyword evidence="3" id="KW-1185">Reference proteome</keyword>
<proteinExistence type="predicted"/>
<name>A0A8H6JBA7_9PEZI</name>
<reference evidence="2 3" key="1">
    <citation type="journal article" date="2020" name="Phytopathology">
        <title>Genome Sequence Resources of Colletotrichum truncatum, C. plurivorum, C. musicola, and C. sojae: Four Species Pathogenic to Soybean (Glycine max).</title>
        <authorList>
            <person name="Rogerio F."/>
            <person name="Boufleur T.R."/>
            <person name="Ciampi-Guillardi M."/>
            <person name="Sukno S.A."/>
            <person name="Thon M.R."/>
            <person name="Massola Junior N.S."/>
            <person name="Baroncelli R."/>
        </authorList>
    </citation>
    <scope>NUCLEOTIDE SEQUENCE [LARGE SCALE GENOMIC DNA]</scope>
    <source>
        <strain evidence="2 3">LFN0009</strain>
    </source>
</reference>
<feature type="region of interest" description="Disordered" evidence="1">
    <location>
        <begin position="294"/>
        <end position="320"/>
    </location>
</feature>
<evidence type="ECO:0000313" key="2">
    <source>
        <dbReference type="EMBL" id="KAF6809451.1"/>
    </source>
</evidence>
<organism evidence="2 3">
    <name type="scientific">Colletotrichum sojae</name>
    <dbReference type="NCBI Taxonomy" id="2175907"/>
    <lineage>
        <taxon>Eukaryota</taxon>
        <taxon>Fungi</taxon>
        <taxon>Dikarya</taxon>
        <taxon>Ascomycota</taxon>
        <taxon>Pezizomycotina</taxon>
        <taxon>Sordariomycetes</taxon>
        <taxon>Hypocreomycetidae</taxon>
        <taxon>Glomerellales</taxon>
        <taxon>Glomerellaceae</taxon>
        <taxon>Colletotrichum</taxon>
        <taxon>Colletotrichum orchidearum species complex</taxon>
    </lineage>
</organism>
<feature type="region of interest" description="Disordered" evidence="1">
    <location>
        <begin position="209"/>
        <end position="228"/>
    </location>
</feature>
<accession>A0A8H6JBA7</accession>
<evidence type="ECO:0000313" key="3">
    <source>
        <dbReference type="Proteomes" id="UP000652219"/>
    </source>
</evidence>